<dbReference type="Proteomes" id="UP000179807">
    <property type="component" value="Unassembled WGS sequence"/>
</dbReference>
<dbReference type="AlphaFoldDB" id="A0A1J4K0L5"/>
<keyword evidence="2" id="KW-1185">Reference proteome</keyword>
<accession>A0A1J4K0L5</accession>
<dbReference type="VEuPathDB" id="TrichDB:TRFO_27424"/>
<dbReference type="EMBL" id="MLAK01000774">
    <property type="protein sequence ID" value="OHT04977.1"/>
    <property type="molecule type" value="Genomic_DNA"/>
</dbReference>
<evidence type="ECO:0000313" key="1">
    <source>
        <dbReference type="EMBL" id="OHT04977.1"/>
    </source>
</evidence>
<protein>
    <submittedName>
        <fullName evidence="1">Uncharacterized protein</fullName>
    </submittedName>
</protein>
<evidence type="ECO:0000313" key="2">
    <source>
        <dbReference type="Proteomes" id="UP000179807"/>
    </source>
</evidence>
<sequence length="72" mass="8721">MSEQSIQSRQNIPRVISYDVENRAEWPPEMQSAKIEPLDEKELMEELEENRKEDERIYHHYPDQVFMPKSNT</sequence>
<organism evidence="1 2">
    <name type="scientific">Tritrichomonas foetus</name>
    <dbReference type="NCBI Taxonomy" id="1144522"/>
    <lineage>
        <taxon>Eukaryota</taxon>
        <taxon>Metamonada</taxon>
        <taxon>Parabasalia</taxon>
        <taxon>Tritrichomonadida</taxon>
        <taxon>Tritrichomonadidae</taxon>
        <taxon>Tritrichomonas</taxon>
    </lineage>
</organism>
<dbReference type="RefSeq" id="XP_068358113.1">
    <property type="nucleotide sequence ID" value="XM_068505536.1"/>
</dbReference>
<reference evidence="1" key="1">
    <citation type="submission" date="2016-10" db="EMBL/GenBank/DDBJ databases">
        <authorList>
            <person name="Benchimol M."/>
            <person name="Almeida L.G."/>
            <person name="Vasconcelos A.T."/>
            <person name="Perreira-Neves A."/>
            <person name="Rosa I.A."/>
            <person name="Tasca T."/>
            <person name="Bogo M.R."/>
            <person name="de Souza W."/>
        </authorList>
    </citation>
    <scope>NUCLEOTIDE SEQUENCE [LARGE SCALE GENOMIC DNA]</scope>
    <source>
        <strain evidence="1">K</strain>
    </source>
</reference>
<proteinExistence type="predicted"/>
<comment type="caution">
    <text evidence="1">The sequence shown here is derived from an EMBL/GenBank/DDBJ whole genome shotgun (WGS) entry which is preliminary data.</text>
</comment>
<name>A0A1J4K0L5_9EUKA</name>
<gene>
    <name evidence="1" type="ORF">TRFO_27424</name>
</gene>
<dbReference type="GeneID" id="94840240"/>